<reference evidence="3" key="1">
    <citation type="submission" date="2017-08" db="EMBL/GenBank/DDBJ databases">
        <authorList>
            <person name="Polle J.E."/>
            <person name="Barry K."/>
            <person name="Cushman J."/>
            <person name="Schmutz J."/>
            <person name="Tran D."/>
            <person name="Hathwaick L.T."/>
            <person name="Yim W.C."/>
            <person name="Jenkins J."/>
            <person name="Mckie-Krisberg Z.M."/>
            <person name="Prochnik S."/>
            <person name="Lindquist E."/>
            <person name="Dockter R.B."/>
            <person name="Adam C."/>
            <person name="Molina H."/>
            <person name="Bunkerborg J."/>
            <person name="Jin E."/>
            <person name="Buchheim M."/>
            <person name="Magnuson J."/>
        </authorList>
    </citation>
    <scope>NUCLEOTIDE SEQUENCE</scope>
    <source>
        <strain evidence="3">CCAP 19/18</strain>
    </source>
</reference>
<keyword evidence="4" id="KW-1185">Reference proteome</keyword>
<feature type="compositionally biased region" description="Polar residues" evidence="2">
    <location>
        <begin position="8"/>
        <end position="19"/>
    </location>
</feature>
<dbReference type="InterPro" id="IPR051559">
    <property type="entry name" value="HIF_prolyl_hydroxylases"/>
</dbReference>
<feature type="compositionally biased region" description="Low complexity" evidence="2">
    <location>
        <begin position="120"/>
        <end position="140"/>
    </location>
</feature>
<accession>A0ABQ7FY52</accession>
<feature type="region of interest" description="Disordered" evidence="2">
    <location>
        <begin position="106"/>
        <end position="143"/>
    </location>
</feature>
<protein>
    <submittedName>
        <fullName evidence="3">Uncharacterized protein</fullName>
    </submittedName>
</protein>
<organism evidence="3 4">
    <name type="scientific">Dunaliella salina</name>
    <name type="common">Green alga</name>
    <name type="synonym">Protococcus salinus</name>
    <dbReference type="NCBI Taxonomy" id="3046"/>
    <lineage>
        <taxon>Eukaryota</taxon>
        <taxon>Viridiplantae</taxon>
        <taxon>Chlorophyta</taxon>
        <taxon>core chlorophytes</taxon>
        <taxon>Chlorophyceae</taxon>
        <taxon>CS clade</taxon>
        <taxon>Chlamydomonadales</taxon>
        <taxon>Dunaliellaceae</taxon>
        <taxon>Dunaliella</taxon>
    </lineage>
</organism>
<evidence type="ECO:0000256" key="1">
    <source>
        <dbReference type="ARBA" id="ARBA00022896"/>
    </source>
</evidence>
<feature type="region of interest" description="Disordered" evidence="2">
    <location>
        <begin position="1"/>
        <end position="20"/>
    </location>
</feature>
<feature type="compositionally biased region" description="Polar residues" evidence="2">
    <location>
        <begin position="238"/>
        <end position="247"/>
    </location>
</feature>
<evidence type="ECO:0000313" key="3">
    <source>
        <dbReference type="EMBL" id="KAF5827289.1"/>
    </source>
</evidence>
<name>A0ABQ7FY52_DUNSA</name>
<keyword evidence="1" id="KW-0847">Vitamin C</keyword>
<feature type="region of interest" description="Disordered" evidence="2">
    <location>
        <begin position="238"/>
        <end position="331"/>
    </location>
</feature>
<dbReference type="Gene3D" id="2.60.120.620">
    <property type="entry name" value="q2cbj1_9rhob like domain"/>
    <property type="match status" value="1"/>
</dbReference>
<dbReference type="EMBL" id="MU070540">
    <property type="protein sequence ID" value="KAF5827289.1"/>
    <property type="molecule type" value="Genomic_DNA"/>
</dbReference>
<feature type="region of interest" description="Disordered" evidence="2">
    <location>
        <begin position="160"/>
        <end position="182"/>
    </location>
</feature>
<dbReference type="Proteomes" id="UP000815325">
    <property type="component" value="Unassembled WGS sequence"/>
</dbReference>
<dbReference type="PANTHER" id="PTHR12907:SF26">
    <property type="entry name" value="HIF PROLYL HYDROXYLASE, ISOFORM C"/>
    <property type="match status" value="1"/>
</dbReference>
<evidence type="ECO:0000256" key="2">
    <source>
        <dbReference type="SAM" id="MobiDB-lite"/>
    </source>
</evidence>
<feature type="compositionally biased region" description="Low complexity" evidence="2">
    <location>
        <begin position="280"/>
        <end position="290"/>
    </location>
</feature>
<feature type="non-terminal residue" evidence="3">
    <location>
        <position position="1"/>
    </location>
</feature>
<feature type="compositionally biased region" description="Polar residues" evidence="2">
    <location>
        <begin position="303"/>
        <end position="323"/>
    </location>
</feature>
<comment type="caution">
    <text evidence="3">The sequence shown here is derived from an EMBL/GenBank/DDBJ whole genome shotgun (WGS) entry which is preliminary data.</text>
</comment>
<sequence>LHLGNRPGSVQQSQDNASFYATPENLTRRTEMGPNLELFEDSIKLVIPLERNGGGLAVPDVEILTDNTLLLDYAGSATRHALPAPVAAESAKVKWSKGRGTLTFTATRIQNSKSQEERQAGAAGAVASPAADSSSLPAADDGCDTGLQEMYGAELFTELKHQGQQRNKPFQPAELHSQGASSCINPSDHYHAHVSATLAASSSSCGKPVPPCPSSIACNGGHAPFCAVNKDTNTTTISSAKSEQGHGTSDDSISHSSSRHKHTDGKAGGCEQANGMTGTSNSSSSSSSNNPEHANGEAGSCAVANNKTSRYHQASSEDSSTTAPPEAQGIDCSSLASSLRGTAAATTKAHKSSKKTAKDEKRRIAPILDAIADSLAKNHWAVCDDYVPIDQVIEVRKELKRLEEHYVEGEIWVGKEADAGATIARKDVRGDVVLWLDQEALEATAYLKDGERHSCSFKALKRVMDSIDDLVKGQLPSRAPSLANVRERSDAMMAIYPGGGSRFAKHIGVYVVVRGDGESCRIVVVKVQLLALLAFA</sequence>
<dbReference type="PANTHER" id="PTHR12907">
    <property type="entry name" value="EGL NINE HOMOLOG-RELATED"/>
    <property type="match status" value="1"/>
</dbReference>
<evidence type="ECO:0000313" key="4">
    <source>
        <dbReference type="Proteomes" id="UP000815325"/>
    </source>
</evidence>
<proteinExistence type="predicted"/>
<gene>
    <name evidence="3" type="ORF">DUNSADRAFT_995</name>
</gene>